<evidence type="ECO:0000313" key="2">
    <source>
        <dbReference type="EMBL" id="KKM10864.1"/>
    </source>
</evidence>
<evidence type="ECO:0000256" key="1">
    <source>
        <dbReference type="SAM" id="Phobius"/>
    </source>
</evidence>
<proteinExistence type="predicted"/>
<comment type="caution">
    <text evidence="2">The sequence shown here is derived from an EMBL/GenBank/DDBJ whole genome shotgun (WGS) entry which is preliminary data.</text>
</comment>
<feature type="transmembrane region" description="Helical" evidence="1">
    <location>
        <begin position="200"/>
        <end position="224"/>
    </location>
</feature>
<accession>A0A0F9HC11</accession>
<reference evidence="2" key="1">
    <citation type="journal article" date="2015" name="Nature">
        <title>Complex archaea that bridge the gap between prokaryotes and eukaryotes.</title>
        <authorList>
            <person name="Spang A."/>
            <person name="Saw J.H."/>
            <person name="Jorgensen S.L."/>
            <person name="Zaremba-Niedzwiedzka K."/>
            <person name="Martijn J."/>
            <person name="Lind A.E."/>
            <person name="van Eijk R."/>
            <person name="Schleper C."/>
            <person name="Guy L."/>
            <person name="Ettema T.J."/>
        </authorList>
    </citation>
    <scope>NUCLEOTIDE SEQUENCE</scope>
</reference>
<organism evidence="2">
    <name type="scientific">marine sediment metagenome</name>
    <dbReference type="NCBI Taxonomy" id="412755"/>
    <lineage>
        <taxon>unclassified sequences</taxon>
        <taxon>metagenomes</taxon>
        <taxon>ecological metagenomes</taxon>
    </lineage>
</organism>
<keyword evidence="1" id="KW-0472">Membrane</keyword>
<gene>
    <name evidence="2" type="ORF">LCGC14_1721650</name>
</gene>
<dbReference type="EMBL" id="LAZR01015504">
    <property type="protein sequence ID" value="KKM10864.1"/>
    <property type="molecule type" value="Genomic_DNA"/>
</dbReference>
<keyword evidence="1" id="KW-0812">Transmembrane</keyword>
<feature type="transmembrane region" description="Helical" evidence="1">
    <location>
        <begin position="144"/>
        <end position="163"/>
    </location>
</feature>
<feature type="transmembrane region" description="Helical" evidence="1">
    <location>
        <begin position="104"/>
        <end position="124"/>
    </location>
</feature>
<sequence length="228" mass="27149">MVIVKKSKFYRKSSKYLERSGLSYKVNKSQKWNLKITQKTRFCINAILSSIFIDLIVGLSLFYLLFHITNEYNKIGYLLNQRYNIDITEISLKTIFGDTINSKYIILTILLSSIAIIPVILFIFNLNQLRLLHHSKRPRTKQHYIIFFLITFTICLFIIFHLLETIFSALKIYNSLVERYSYLLKNQYPLIAKNILDYQFLYIDILFFIIISMLLLTMVVFLHYSKSY</sequence>
<dbReference type="AlphaFoldDB" id="A0A0F9HC11"/>
<name>A0A0F9HC11_9ZZZZ</name>
<feature type="transmembrane region" description="Helical" evidence="1">
    <location>
        <begin position="42"/>
        <end position="66"/>
    </location>
</feature>
<protein>
    <submittedName>
        <fullName evidence="2">Uncharacterized protein</fullName>
    </submittedName>
</protein>
<keyword evidence="1" id="KW-1133">Transmembrane helix</keyword>